<dbReference type="HOGENOM" id="CLU_207151_0_0_7"/>
<proteinExistence type="predicted"/>
<dbReference type="RefSeq" id="WP_013681724.1">
    <property type="nucleotide sequence ID" value="NC_015318.1"/>
</dbReference>
<keyword evidence="2" id="KW-1185">Reference proteome</keyword>
<reference evidence="1 2" key="1">
    <citation type="journal article" date="2011" name="Stand. Genomic Sci.">
        <title>Complete genome sequence of the thermophilic sulfur-reducer Hippea maritima type strain (MH(2)).</title>
        <authorList>
            <person name="Huntemann M."/>
            <person name="Lu M."/>
            <person name="Nolan M."/>
            <person name="Lapidus A."/>
            <person name="Lucas S."/>
            <person name="Hammon N."/>
            <person name="Deshpande S."/>
            <person name="Cheng J.F."/>
            <person name="Tapia R."/>
            <person name="Han C."/>
            <person name="Goodwin L."/>
            <person name="Pitluck S."/>
            <person name="Liolios K."/>
            <person name="Pagani I."/>
            <person name="Ivanova N."/>
            <person name="Ovchinikova G."/>
            <person name="Pati A."/>
            <person name="Chen A."/>
            <person name="Palaniappan K."/>
            <person name="Land M."/>
            <person name="Hauser L."/>
            <person name="Jeffries C.D."/>
            <person name="Detter J.C."/>
            <person name="Brambilla E.M."/>
            <person name="Rohde M."/>
            <person name="Spring S."/>
            <person name="Goker M."/>
            <person name="Woyke T."/>
            <person name="Bristow J."/>
            <person name="Eisen J.A."/>
            <person name="Markowitz V."/>
            <person name="Hugenholtz P."/>
            <person name="Kyrpides N.C."/>
            <person name="Klenk H.P."/>
            <person name="Mavromatis K."/>
        </authorList>
    </citation>
    <scope>NUCLEOTIDE SEQUENCE [LARGE SCALE GENOMIC DNA]</scope>
    <source>
        <strain evidence="2">ATCC 700847 / DSM 10411 / MH2</strain>
    </source>
</reference>
<dbReference type="STRING" id="760142.Hipma_0713"/>
<evidence type="ECO:0000313" key="1">
    <source>
        <dbReference type="EMBL" id="AEA33683.1"/>
    </source>
</evidence>
<accession>F2LV99</accession>
<protein>
    <submittedName>
        <fullName evidence="1">Uncharacterized protein</fullName>
    </submittedName>
</protein>
<gene>
    <name evidence="1" type="ordered locus">Hipma_0713</name>
</gene>
<organism evidence="1 2">
    <name type="scientific">Hippea maritima (strain ATCC 700847 / DSM 10411 / MH2)</name>
    <dbReference type="NCBI Taxonomy" id="760142"/>
    <lineage>
        <taxon>Bacteria</taxon>
        <taxon>Pseudomonadati</taxon>
        <taxon>Campylobacterota</taxon>
        <taxon>Desulfurellia</taxon>
        <taxon>Desulfurellales</taxon>
        <taxon>Hippeaceae</taxon>
        <taxon>Hippea</taxon>
    </lineage>
</organism>
<dbReference type="InParanoid" id="F2LV99"/>
<dbReference type="EMBL" id="CP002606">
    <property type="protein sequence ID" value="AEA33683.1"/>
    <property type="molecule type" value="Genomic_DNA"/>
</dbReference>
<name>F2LV99_HIPMA</name>
<dbReference type="eggNOG" id="ENOG5030ZDA">
    <property type="taxonomic scope" value="Bacteria"/>
</dbReference>
<dbReference type="Proteomes" id="UP000008139">
    <property type="component" value="Chromosome"/>
</dbReference>
<dbReference type="KEGG" id="hmr:Hipma_0713"/>
<reference evidence="2" key="2">
    <citation type="submission" date="2011-03" db="EMBL/GenBank/DDBJ databases">
        <title>The complete genome of Hippea maritima DSM 10411.</title>
        <authorList>
            <consortium name="US DOE Joint Genome Institute (JGI-PGF)"/>
            <person name="Lucas S."/>
            <person name="Copeland A."/>
            <person name="Lapidus A."/>
            <person name="Bruce D."/>
            <person name="Goodwin L."/>
            <person name="Pitluck S."/>
            <person name="Peters L."/>
            <person name="Kyrpides N."/>
            <person name="Mavromatis K."/>
            <person name="Pagani I."/>
            <person name="Ivanova N."/>
            <person name="Mikhailova N."/>
            <person name="Lu M."/>
            <person name="Detter J.C."/>
            <person name="Tapia R."/>
            <person name="Han C."/>
            <person name="Land M."/>
            <person name="Hauser L."/>
            <person name="Markowitz V."/>
            <person name="Cheng J.-F."/>
            <person name="Hugenholtz P."/>
            <person name="Woyke T."/>
            <person name="Wu D."/>
            <person name="Spring S."/>
            <person name="Schroeder M."/>
            <person name="Brambilla E."/>
            <person name="Klenk H.-P."/>
            <person name="Eisen J.A."/>
        </authorList>
    </citation>
    <scope>NUCLEOTIDE SEQUENCE [LARGE SCALE GENOMIC DNA]</scope>
    <source>
        <strain evidence="2">ATCC 700847 / DSM 10411 / MH2</strain>
    </source>
</reference>
<dbReference type="AlphaFoldDB" id="F2LV99"/>
<evidence type="ECO:0000313" key="2">
    <source>
        <dbReference type="Proteomes" id="UP000008139"/>
    </source>
</evidence>
<sequence>MPEDKLISCSVCAWRATCAKRFSSGDSVALHCPDFTFDITLKIKEKKKDNDNTRSKKDNSKQSS</sequence>
<dbReference type="OrthoDB" id="9809571at2"/>